<dbReference type="EMBL" id="AP027733">
    <property type="protein sequence ID" value="BDZ52625.1"/>
    <property type="molecule type" value="Genomic_DNA"/>
</dbReference>
<keyword evidence="1" id="KW-0614">Plasmid</keyword>
<reference evidence="2" key="1">
    <citation type="journal article" date="2019" name="Int. J. Syst. Evol. Microbiol.">
        <title>The Global Catalogue of Microorganisms (GCM) 10K type strain sequencing project: providing services to taxonomists for standard genome sequencing and annotation.</title>
        <authorList>
            <consortium name="The Broad Institute Genomics Platform"/>
            <consortium name="The Broad Institute Genome Sequencing Center for Infectious Disease"/>
            <person name="Wu L."/>
            <person name="Ma J."/>
        </authorList>
    </citation>
    <scope>NUCLEOTIDE SEQUENCE [LARGE SCALE GENOMIC DNA]</scope>
    <source>
        <strain evidence="2">NBRC 108728</strain>
    </source>
</reference>
<evidence type="ECO:0000313" key="2">
    <source>
        <dbReference type="Proteomes" id="UP001321486"/>
    </source>
</evidence>
<gene>
    <name evidence="1" type="ORF">GCM10025867_48660</name>
</gene>
<accession>A0ABM8GVW8</accession>
<evidence type="ECO:0000313" key="1">
    <source>
        <dbReference type="EMBL" id="BDZ52625.1"/>
    </source>
</evidence>
<keyword evidence="2" id="KW-1185">Reference proteome</keyword>
<sequence length="259" mass="27209">MPANRITEALRLTEALEPRVQDLRTVLGIGDVTQEGAAITGLALITEIKATLQGVEDELTLAASGDTAIPITVYAEAAGVTPNGFRRRIARLEVSGDDAPSYAVGIVNRKTIRTSPGAHLHVRQRFGVQDGAALAVTLDSLREQADIVHDLDAQDVGGEADAERVVGTIAASIDSLRVLVVIDGVDEPAIERFIGALEADASWVNVTLVWIDRRPESEGTAVTTEAALGHVLTIADDGESMILGGLNGPGVEIRPATDL</sequence>
<name>A0ABM8GVW8_9MICO</name>
<proteinExistence type="predicted"/>
<geneLocation type="plasmid" evidence="1 2">
    <name>pNBRC108728a</name>
</geneLocation>
<organism evidence="1 2">
    <name type="scientific">Frondihabitans sucicola</name>
    <dbReference type="NCBI Taxonomy" id="1268041"/>
    <lineage>
        <taxon>Bacteria</taxon>
        <taxon>Bacillati</taxon>
        <taxon>Actinomycetota</taxon>
        <taxon>Actinomycetes</taxon>
        <taxon>Micrococcales</taxon>
        <taxon>Microbacteriaceae</taxon>
        <taxon>Frondihabitans</taxon>
    </lineage>
</organism>
<protein>
    <submittedName>
        <fullName evidence="1">Uncharacterized protein</fullName>
    </submittedName>
</protein>
<dbReference type="Proteomes" id="UP001321486">
    <property type="component" value="Plasmid pNBRC108728a"/>
</dbReference>
<dbReference type="RefSeq" id="WP_286346907.1">
    <property type="nucleotide sequence ID" value="NZ_AP027733.1"/>
</dbReference>